<keyword evidence="3" id="KW-1185">Reference proteome</keyword>
<reference evidence="2 3" key="1">
    <citation type="submission" date="2017-10" db="EMBL/GenBank/DDBJ databases">
        <title>Sequencing the genomes of 1000 actinobacteria strains.</title>
        <authorList>
            <person name="Klenk H.-P."/>
        </authorList>
    </citation>
    <scope>NUCLEOTIDE SEQUENCE [LARGE SCALE GENOMIC DNA]</scope>
    <source>
        <strain evidence="2 3">DSM 46092</strain>
    </source>
</reference>
<organism evidence="2 3">
    <name type="scientific">Amycolatopsis sulphurea</name>
    <dbReference type="NCBI Taxonomy" id="76022"/>
    <lineage>
        <taxon>Bacteria</taxon>
        <taxon>Bacillati</taxon>
        <taxon>Actinomycetota</taxon>
        <taxon>Actinomycetes</taxon>
        <taxon>Pseudonocardiales</taxon>
        <taxon>Pseudonocardiaceae</taxon>
        <taxon>Amycolatopsis</taxon>
    </lineage>
</organism>
<keyword evidence="1" id="KW-1133">Transmembrane helix</keyword>
<keyword evidence="1" id="KW-0472">Membrane</keyword>
<evidence type="ECO:0000313" key="2">
    <source>
        <dbReference type="EMBL" id="PFG50905.1"/>
    </source>
</evidence>
<evidence type="ECO:0000313" key="3">
    <source>
        <dbReference type="Proteomes" id="UP000243542"/>
    </source>
</evidence>
<feature type="transmembrane region" description="Helical" evidence="1">
    <location>
        <begin position="12"/>
        <end position="31"/>
    </location>
</feature>
<keyword evidence="1" id="KW-0812">Transmembrane</keyword>
<dbReference type="AlphaFoldDB" id="A0A2A9FKE5"/>
<protein>
    <submittedName>
        <fullName evidence="2">Uncharacterized protein</fullName>
    </submittedName>
</protein>
<name>A0A2A9FKE5_9PSEU</name>
<comment type="caution">
    <text evidence="2">The sequence shown here is derived from an EMBL/GenBank/DDBJ whole genome shotgun (WGS) entry which is preliminary data.</text>
</comment>
<gene>
    <name evidence="2" type="ORF">ATK36_6164</name>
</gene>
<evidence type="ECO:0000256" key="1">
    <source>
        <dbReference type="SAM" id="Phobius"/>
    </source>
</evidence>
<accession>A0A2A9FKE5</accession>
<dbReference type="EMBL" id="PDJK01000002">
    <property type="protein sequence ID" value="PFG50905.1"/>
    <property type="molecule type" value="Genomic_DNA"/>
</dbReference>
<sequence>MREPDARVRDLRWRAVGVVFGVSSFVVVHAMRPVSSTVDEVRLVRVVRVVPVVRR</sequence>
<dbReference type="Proteomes" id="UP000243542">
    <property type="component" value="Unassembled WGS sequence"/>
</dbReference>
<proteinExistence type="predicted"/>